<keyword evidence="1" id="KW-0378">Hydrolase</keyword>
<dbReference type="GO" id="GO:0004668">
    <property type="term" value="F:protein-arginine deiminase activity"/>
    <property type="evidence" value="ECO:0007669"/>
    <property type="project" value="InterPro"/>
</dbReference>
<reference evidence="2 3" key="1">
    <citation type="submission" date="2018-03" db="EMBL/GenBank/DDBJ databases">
        <title>Genomic Encyclopedia of Archaeal and Bacterial Type Strains, Phase II (KMG-II): from individual species to whole genera.</title>
        <authorList>
            <person name="Goeker M."/>
        </authorList>
    </citation>
    <scope>NUCLEOTIDE SEQUENCE [LARGE SCALE GENOMIC DNA]</scope>
    <source>
        <strain evidence="2 3">DSM 28229</strain>
    </source>
</reference>
<dbReference type="PANTHER" id="PTHR31377">
    <property type="entry name" value="AGMATINE DEIMINASE-RELATED"/>
    <property type="match status" value="1"/>
</dbReference>
<evidence type="ECO:0000313" key="2">
    <source>
        <dbReference type="EMBL" id="PWJ41108.1"/>
    </source>
</evidence>
<dbReference type="RefSeq" id="WP_109620168.1">
    <property type="nucleotide sequence ID" value="NZ_QGDO01000004.1"/>
</dbReference>
<dbReference type="Pfam" id="PF04371">
    <property type="entry name" value="PAD_porph"/>
    <property type="match status" value="1"/>
</dbReference>
<dbReference type="GO" id="GO:0047632">
    <property type="term" value="F:agmatine deiminase activity"/>
    <property type="evidence" value="ECO:0007669"/>
    <property type="project" value="TreeGrafter"/>
</dbReference>
<accession>A0A315Z8X3</accession>
<dbReference type="Proteomes" id="UP000245535">
    <property type="component" value="Unassembled WGS sequence"/>
</dbReference>
<dbReference type="SUPFAM" id="SSF55909">
    <property type="entry name" value="Pentein"/>
    <property type="match status" value="1"/>
</dbReference>
<dbReference type="EMBL" id="QGDO01000004">
    <property type="protein sequence ID" value="PWJ41108.1"/>
    <property type="molecule type" value="Genomic_DNA"/>
</dbReference>
<proteinExistence type="predicted"/>
<dbReference type="GO" id="GO:0009446">
    <property type="term" value="P:putrescine biosynthetic process"/>
    <property type="evidence" value="ECO:0007669"/>
    <property type="project" value="InterPro"/>
</dbReference>
<protein>
    <submittedName>
        <fullName evidence="2">Agmatine deiminase</fullName>
    </submittedName>
</protein>
<keyword evidence="3" id="KW-1185">Reference proteome</keyword>
<dbReference type="Gene3D" id="3.75.10.10">
    <property type="entry name" value="L-arginine/glycine Amidinotransferase, Chain A"/>
    <property type="match status" value="1"/>
</dbReference>
<organism evidence="2 3">
    <name type="scientific">Sediminitomix flava</name>
    <dbReference type="NCBI Taxonomy" id="379075"/>
    <lineage>
        <taxon>Bacteria</taxon>
        <taxon>Pseudomonadati</taxon>
        <taxon>Bacteroidota</taxon>
        <taxon>Cytophagia</taxon>
        <taxon>Cytophagales</taxon>
        <taxon>Flammeovirgaceae</taxon>
        <taxon>Sediminitomix</taxon>
    </lineage>
</organism>
<evidence type="ECO:0000313" key="3">
    <source>
        <dbReference type="Proteomes" id="UP000245535"/>
    </source>
</evidence>
<dbReference type="OrthoDB" id="9808013at2"/>
<sequence length="342" mass="38721">MNIKRRLPAEWEAQDAVQLTLPHADTDWADDMENVKACFQKIAYEISSRQKLIAVCTDLDEAKEWLKECPQENIIYQHIPSNDSWARDHGAITIQENGELKLLDFTFNGWGLKFASDKDNQISQQLLDNGVFNVPMHTTGFVLEGGGIESDGEDTLMTTAHCIYSYNRNAGKTEEEILSMMKEYFGSEQILVLENGYLAGDDTDSHIDTLARFCPNNTIAYVQCTDETDEHFEALQKMEAELKTFKNLNGEAYRLVALPMAPKRFKPEEGYRLPSTYANFLIINGAVLLPVYGDEELDQKAITALEDCFPEHEIVAINCEALIRQHGSLHCVSMQYFKGVVK</sequence>
<gene>
    <name evidence="2" type="ORF">BC781_104383</name>
</gene>
<dbReference type="PANTHER" id="PTHR31377:SF0">
    <property type="entry name" value="AGMATINE DEIMINASE-RELATED"/>
    <property type="match status" value="1"/>
</dbReference>
<dbReference type="AlphaFoldDB" id="A0A315Z8X3"/>
<comment type="caution">
    <text evidence="2">The sequence shown here is derived from an EMBL/GenBank/DDBJ whole genome shotgun (WGS) entry which is preliminary data.</text>
</comment>
<name>A0A315Z8X3_SEDFL</name>
<evidence type="ECO:0000256" key="1">
    <source>
        <dbReference type="ARBA" id="ARBA00022801"/>
    </source>
</evidence>
<dbReference type="InterPro" id="IPR007466">
    <property type="entry name" value="Peptidyl-Arg-deiminase_porph"/>
</dbReference>